<dbReference type="Gramene" id="evm.model.07.1006">
    <property type="protein sequence ID" value="cds.evm.model.07.1006"/>
    <property type="gene ID" value="evm.TU.07.1006"/>
</dbReference>
<evidence type="ECO:0000313" key="2">
    <source>
        <dbReference type="EnsemblPlants" id="cds.evm.model.07.1006"/>
    </source>
</evidence>
<keyword evidence="3" id="KW-1185">Reference proteome</keyword>
<dbReference type="AlphaFoldDB" id="A0A803Q0W5"/>
<dbReference type="EnsemblPlants" id="evm.model.07.1006">
    <property type="protein sequence ID" value="cds.evm.model.07.1006"/>
    <property type="gene ID" value="evm.TU.07.1006"/>
</dbReference>
<dbReference type="PANTHER" id="PTHR33116:SF84">
    <property type="entry name" value="RNA-DIRECTED DNA POLYMERASE"/>
    <property type="match status" value="1"/>
</dbReference>
<reference evidence="2" key="2">
    <citation type="submission" date="2021-03" db="UniProtKB">
        <authorList>
            <consortium name="EnsemblPlants"/>
        </authorList>
    </citation>
    <scope>IDENTIFICATION</scope>
</reference>
<evidence type="ECO:0000259" key="1">
    <source>
        <dbReference type="Pfam" id="PF13966"/>
    </source>
</evidence>
<dbReference type="InterPro" id="IPR026960">
    <property type="entry name" value="RVT-Znf"/>
</dbReference>
<dbReference type="Proteomes" id="UP000596661">
    <property type="component" value="Chromosome 7"/>
</dbReference>
<dbReference type="EMBL" id="UZAU01000654">
    <property type="status" value="NOT_ANNOTATED_CDS"/>
    <property type="molecule type" value="Genomic_DNA"/>
</dbReference>
<dbReference type="OMA" id="SKMECHQ"/>
<reference evidence="2" key="1">
    <citation type="submission" date="2018-11" db="EMBL/GenBank/DDBJ databases">
        <authorList>
            <person name="Grassa J C."/>
        </authorList>
    </citation>
    <scope>NUCLEOTIDE SEQUENCE [LARGE SCALE GENOMIC DNA]</scope>
</reference>
<accession>A0A803Q0W5</accession>
<dbReference type="Pfam" id="PF13966">
    <property type="entry name" value="zf-RVT"/>
    <property type="match status" value="1"/>
</dbReference>
<sequence>MESLSRRLKKERTKNSFRFHPMCKSLNLVSLYFADDLILFSKGSPMVVHHLKIALESFSEVTALFPNKDKSLAYFGGVFTVDKKVILEDLHMGEGTFPLKACSAYSLVLLGLRNYWMSIFILPQSVIKEVEKLYRGFLWGIKGEKSKIHLASWDLVCLPKPFGGLGFKNGPTWNRSILGKFIWAIMDKHDILWVKWVVHGNLLTRDNFSKLHIALDSCLCPVCGLEEESHSHIFFNCRLSKEVLQEVSSWCGAELWPSNFTRWKVWLANSKAGVRIHLAAATVYML</sequence>
<name>A0A803Q0W5_CANSA</name>
<protein>
    <recommendedName>
        <fullName evidence="1">Reverse transcriptase zinc-binding domain-containing protein</fullName>
    </recommendedName>
</protein>
<dbReference type="PANTHER" id="PTHR33116">
    <property type="entry name" value="REVERSE TRANSCRIPTASE ZINC-BINDING DOMAIN-CONTAINING PROTEIN-RELATED-RELATED"/>
    <property type="match status" value="1"/>
</dbReference>
<organism evidence="2 3">
    <name type="scientific">Cannabis sativa</name>
    <name type="common">Hemp</name>
    <name type="synonym">Marijuana</name>
    <dbReference type="NCBI Taxonomy" id="3483"/>
    <lineage>
        <taxon>Eukaryota</taxon>
        <taxon>Viridiplantae</taxon>
        <taxon>Streptophyta</taxon>
        <taxon>Embryophyta</taxon>
        <taxon>Tracheophyta</taxon>
        <taxon>Spermatophyta</taxon>
        <taxon>Magnoliopsida</taxon>
        <taxon>eudicotyledons</taxon>
        <taxon>Gunneridae</taxon>
        <taxon>Pentapetalae</taxon>
        <taxon>rosids</taxon>
        <taxon>fabids</taxon>
        <taxon>Rosales</taxon>
        <taxon>Cannabaceae</taxon>
        <taxon>Cannabis</taxon>
    </lineage>
</organism>
<feature type="domain" description="Reverse transcriptase zinc-binding" evidence="1">
    <location>
        <begin position="180"/>
        <end position="243"/>
    </location>
</feature>
<evidence type="ECO:0000313" key="3">
    <source>
        <dbReference type="Proteomes" id="UP000596661"/>
    </source>
</evidence>
<proteinExistence type="predicted"/>